<organism evidence="4 5">
    <name type="scientific">Sphingomonas rustica</name>
    <dbReference type="NCBI Taxonomy" id="3103142"/>
    <lineage>
        <taxon>Bacteria</taxon>
        <taxon>Pseudomonadati</taxon>
        <taxon>Pseudomonadota</taxon>
        <taxon>Alphaproteobacteria</taxon>
        <taxon>Sphingomonadales</taxon>
        <taxon>Sphingomonadaceae</taxon>
        <taxon>Sphingomonas</taxon>
    </lineage>
</organism>
<proteinExistence type="predicted"/>
<evidence type="ECO:0000256" key="2">
    <source>
        <dbReference type="ARBA" id="ARBA00022737"/>
    </source>
</evidence>
<keyword evidence="4" id="KW-0378">Hydrolase</keyword>
<dbReference type="EMBL" id="JBDIZK010000001">
    <property type="protein sequence ID" value="MEN3745976.1"/>
    <property type="molecule type" value="Genomic_DNA"/>
</dbReference>
<dbReference type="Pfam" id="PF01380">
    <property type="entry name" value="SIS"/>
    <property type="match status" value="2"/>
</dbReference>
<dbReference type="PANTHER" id="PTHR10937:SF8">
    <property type="entry name" value="AMINOTRANSFERASE-RELATED"/>
    <property type="match status" value="1"/>
</dbReference>
<dbReference type="InterPro" id="IPR001347">
    <property type="entry name" value="SIS_dom"/>
</dbReference>
<reference evidence="4 5" key="1">
    <citation type="submission" date="2024-05" db="EMBL/GenBank/DDBJ databases">
        <title>Sphingomonas sp. HF-S3 16S ribosomal RNA gene Genome sequencing and assembly.</title>
        <authorList>
            <person name="Lee H."/>
        </authorList>
    </citation>
    <scope>NUCLEOTIDE SEQUENCE [LARGE SCALE GENOMIC DNA]</scope>
    <source>
        <strain evidence="4 5">HF-S3</strain>
    </source>
</reference>
<evidence type="ECO:0000313" key="4">
    <source>
        <dbReference type="EMBL" id="MEN3745976.1"/>
    </source>
</evidence>
<feature type="domain" description="SIS" evidence="3">
    <location>
        <begin position="45"/>
        <end position="190"/>
    </location>
</feature>
<evidence type="ECO:0000256" key="1">
    <source>
        <dbReference type="ARBA" id="ARBA00022576"/>
    </source>
</evidence>
<dbReference type="Gene3D" id="3.40.50.10490">
    <property type="entry name" value="Glucose-6-phosphate isomerase like protein, domain 1"/>
    <property type="match status" value="2"/>
</dbReference>
<keyword evidence="1" id="KW-0808">Transferase</keyword>
<dbReference type="EC" id="3.5.-.-" evidence="4"/>
<keyword evidence="5" id="KW-1185">Reference proteome</keyword>
<protein>
    <submittedName>
        <fullName evidence="4">SIS domain-containing protein</fullName>
        <ecNumber evidence="4">3.5.-.-</ecNumber>
    </submittedName>
</protein>
<comment type="caution">
    <text evidence="4">The sequence shown here is derived from an EMBL/GenBank/DDBJ whole genome shotgun (WGS) entry which is preliminary data.</text>
</comment>
<dbReference type="PROSITE" id="PS51464">
    <property type="entry name" value="SIS"/>
    <property type="match status" value="2"/>
</dbReference>
<evidence type="ECO:0000259" key="3">
    <source>
        <dbReference type="PROSITE" id="PS51464"/>
    </source>
</evidence>
<dbReference type="CDD" id="cd05008">
    <property type="entry name" value="SIS_GlmS_GlmD_1"/>
    <property type="match status" value="1"/>
</dbReference>
<evidence type="ECO:0000313" key="5">
    <source>
        <dbReference type="Proteomes" id="UP001427805"/>
    </source>
</evidence>
<keyword evidence="2" id="KW-0677">Repeat</keyword>
<dbReference type="Proteomes" id="UP001427805">
    <property type="component" value="Unassembled WGS sequence"/>
</dbReference>
<dbReference type="GO" id="GO:0016787">
    <property type="term" value="F:hydrolase activity"/>
    <property type="evidence" value="ECO:0007669"/>
    <property type="project" value="UniProtKB-KW"/>
</dbReference>
<dbReference type="InterPro" id="IPR035490">
    <property type="entry name" value="GlmS/FrlB_SIS"/>
</dbReference>
<sequence>MAETALRRENAAIDPAATLMYREAAEAGAAVARFLDANRDAIDRIGARLRAAPPAVVVTCARGSSAHAAAYGKFAIETMTGVVTAPAALSIASIYPARTAPAAARGNRLCIAISQSGRSPDLIAAVEAQRAEGAYVVALVNVADSPLAGIADEVLALNAGPEVSVAATKSYLVSLVGLAAIVAAWTQDAPLGEAIDRLPALLPRAFALDWHAALPTLTDATSLFVIGRGYGYGAALEVALKLKETSGLHAECFSAAEVKHGPMALVGRGFPILALAGSDAAGDDVRETAALFEARGARVCLADTRGGAGTLPALADHPMIEPILMVESFYALAARLAVARGHDPDSPPYLNKVTRTV</sequence>
<dbReference type="SUPFAM" id="SSF53697">
    <property type="entry name" value="SIS domain"/>
    <property type="match status" value="1"/>
</dbReference>
<gene>
    <name evidence="4" type="ORF">TPR58_02265</name>
</gene>
<dbReference type="InterPro" id="IPR046348">
    <property type="entry name" value="SIS_dom_sf"/>
</dbReference>
<dbReference type="InterPro" id="IPR035466">
    <property type="entry name" value="GlmS/AgaS_SIS"/>
</dbReference>
<dbReference type="PANTHER" id="PTHR10937">
    <property type="entry name" value="GLUCOSAMINE--FRUCTOSE-6-PHOSPHATE AMINOTRANSFERASE, ISOMERIZING"/>
    <property type="match status" value="1"/>
</dbReference>
<name>A0ABV0B615_9SPHN</name>
<feature type="domain" description="SIS" evidence="3">
    <location>
        <begin position="213"/>
        <end position="347"/>
    </location>
</feature>
<dbReference type="CDD" id="cd05009">
    <property type="entry name" value="SIS_GlmS_GlmD_2"/>
    <property type="match status" value="1"/>
</dbReference>
<accession>A0ABV0B615</accession>
<keyword evidence="1" id="KW-0032">Aminotransferase</keyword>